<gene>
    <name evidence="8" type="ORF">HMPREF1983_00268</name>
</gene>
<dbReference type="RefSeq" id="WP_021752592.1">
    <property type="nucleotide sequence ID" value="NZ_KI271813.1"/>
</dbReference>
<dbReference type="GO" id="GO:0005737">
    <property type="term" value="C:cytoplasm"/>
    <property type="evidence" value="ECO:0007669"/>
    <property type="project" value="UniProtKB-SubCell"/>
</dbReference>
<keyword evidence="4" id="KW-0133">Cell shape</keyword>
<dbReference type="HOGENOM" id="CLU_140309_1_0_9"/>
<dbReference type="eggNOG" id="COG3599">
    <property type="taxonomic scope" value="Bacteria"/>
</dbReference>
<evidence type="ECO:0000256" key="4">
    <source>
        <dbReference type="ARBA" id="ARBA00022960"/>
    </source>
</evidence>
<dbReference type="EMBL" id="AWVP01000016">
    <property type="protein sequence ID" value="ERK60167.1"/>
    <property type="molecule type" value="Genomic_DNA"/>
</dbReference>
<evidence type="ECO:0000256" key="1">
    <source>
        <dbReference type="ARBA" id="ARBA00004496"/>
    </source>
</evidence>
<evidence type="ECO:0000256" key="7">
    <source>
        <dbReference type="SAM" id="Coils"/>
    </source>
</evidence>
<keyword evidence="5 7" id="KW-0175">Coiled coil</keyword>
<dbReference type="Gene3D" id="6.10.250.660">
    <property type="match status" value="1"/>
</dbReference>
<feature type="coiled-coil region" evidence="7">
    <location>
        <begin position="44"/>
        <end position="71"/>
    </location>
</feature>
<evidence type="ECO:0000256" key="2">
    <source>
        <dbReference type="ARBA" id="ARBA00022490"/>
    </source>
</evidence>
<dbReference type="InterPro" id="IPR011229">
    <property type="entry name" value="Cell_cycle_GpsB"/>
</dbReference>
<evidence type="ECO:0000256" key="3">
    <source>
        <dbReference type="ARBA" id="ARBA00022618"/>
    </source>
</evidence>
<accession>U2SBM6</accession>
<dbReference type="PIRSF" id="PIRSF029938">
    <property type="entry name" value="UCP029938"/>
    <property type="match status" value="1"/>
</dbReference>
<keyword evidence="2" id="KW-0963">Cytoplasm</keyword>
<dbReference type="InterPro" id="IPR019933">
    <property type="entry name" value="DivIVA_domain"/>
</dbReference>
<comment type="caution">
    <text evidence="8">The sequence shown here is derived from an EMBL/GenBank/DDBJ whole genome shotgun (WGS) entry which is preliminary data.</text>
</comment>
<dbReference type="GO" id="GO:0051301">
    <property type="term" value="P:cell division"/>
    <property type="evidence" value="ECO:0007669"/>
    <property type="project" value="UniProtKB-KW"/>
</dbReference>
<name>U2SBM6_9BACL</name>
<organism evidence="8 9">
    <name type="scientific">Gemella bergeri ATCC 700627</name>
    <dbReference type="NCBI Taxonomy" id="1321820"/>
    <lineage>
        <taxon>Bacteria</taxon>
        <taxon>Bacillati</taxon>
        <taxon>Bacillota</taxon>
        <taxon>Bacilli</taxon>
        <taxon>Bacillales</taxon>
        <taxon>Gemellaceae</taxon>
        <taxon>Gemella</taxon>
    </lineage>
</organism>
<sequence>MSVELNLTAKNIYEKEFKKSRSKGYSEDDVNDYLDLIIEDYMKLDKLLTKIKELEIENQNLKIKIEAIKNTNKEERPQQVTNLDILKRLSKLELAVFGPGHSKEQDLY</sequence>
<dbReference type="Pfam" id="PF05103">
    <property type="entry name" value="DivIVA"/>
    <property type="match status" value="1"/>
</dbReference>
<keyword evidence="9" id="KW-1185">Reference proteome</keyword>
<dbReference type="Proteomes" id="UP000016637">
    <property type="component" value="Unassembled WGS sequence"/>
</dbReference>
<protein>
    <submittedName>
        <fullName evidence="8">Putative cell cycle protein GpsB</fullName>
    </submittedName>
</protein>
<dbReference type="AlphaFoldDB" id="U2SBM6"/>
<comment type="subcellular location">
    <subcellularLocation>
        <location evidence="1">Cytoplasm</location>
    </subcellularLocation>
</comment>
<keyword evidence="3" id="KW-0132">Cell division</keyword>
<dbReference type="NCBIfam" id="TIGR03544">
    <property type="entry name" value="DivI1A_domain"/>
    <property type="match status" value="1"/>
</dbReference>
<evidence type="ECO:0000256" key="6">
    <source>
        <dbReference type="ARBA" id="ARBA00023306"/>
    </source>
</evidence>
<dbReference type="PATRIC" id="fig|1321820.3.peg.263"/>
<dbReference type="InterPro" id="IPR007793">
    <property type="entry name" value="DivIVA_fam"/>
</dbReference>
<proteinExistence type="predicted"/>
<evidence type="ECO:0000313" key="9">
    <source>
        <dbReference type="Proteomes" id="UP000016637"/>
    </source>
</evidence>
<evidence type="ECO:0000256" key="5">
    <source>
        <dbReference type="ARBA" id="ARBA00023054"/>
    </source>
</evidence>
<evidence type="ECO:0000313" key="8">
    <source>
        <dbReference type="EMBL" id="ERK60167.1"/>
    </source>
</evidence>
<reference evidence="8 9" key="1">
    <citation type="submission" date="2013-08" db="EMBL/GenBank/DDBJ databases">
        <authorList>
            <person name="Weinstock G."/>
            <person name="Sodergren E."/>
            <person name="Wylie T."/>
            <person name="Fulton L."/>
            <person name="Fulton R."/>
            <person name="Fronick C."/>
            <person name="O'Laughlin M."/>
            <person name="Godfrey J."/>
            <person name="Miner T."/>
            <person name="Herter B."/>
            <person name="Appelbaum E."/>
            <person name="Cordes M."/>
            <person name="Lek S."/>
            <person name="Wollam A."/>
            <person name="Pepin K.H."/>
            <person name="Palsikar V.B."/>
            <person name="Mitreva M."/>
            <person name="Wilson R.K."/>
        </authorList>
    </citation>
    <scope>NUCLEOTIDE SEQUENCE [LARGE SCALE GENOMIC DNA]</scope>
    <source>
        <strain evidence="8 9">ATCC 700627</strain>
    </source>
</reference>
<keyword evidence="6" id="KW-0131">Cell cycle</keyword>
<dbReference type="GO" id="GO:0008360">
    <property type="term" value="P:regulation of cell shape"/>
    <property type="evidence" value="ECO:0007669"/>
    <property type="project" value="UniProtKB-KW"/>
</dbReference>